<evidence type="ECO:0000313" key="2">
    <source>
        <dbReference type="EMBL" id="MBD8033965.1"/>
    </source>
</evidence>
<keyword evidence="1" id="KW-1133">Transmembrane helix</keyword>
<reference evidence="2 3" key="1">
    <citation type="submission" date="2020-08" db="EMBL/GenBank/DDBJ databases">
        <title>A Genomic Blueprint of the Chicken Gut Microbiome.</title>
        <authorList>
            <person name="Gilroy R."/>
            <person name="Ravi A."/>
            <person name="Getino M."/>
            <person name="Pursley I."/>
            <person name="Horton D.L."/>
            <person name="Alikhan N.-F."/>
            <person name="Baker D."/>
            <person name="Gharbi K."/>
            <person name="Hall N."/>
            <person name="Watson M."/>
            <person name="Adriaenssens E.M."/>
            <person name="Foster-Nyarko E."/>
            <person name="Jarju S."/>
            <person name="Secka A."/>
            <person name="Antonio M."/>
            <person name="Oren A."/>
            <person name="Chaudhuri R."/>
            <person name="La Ragione R.M."/>
            <person name="Hildebrand F."/>
            <person name="Pallen M.J."/>
        </authorList>
    </citation>
    <scope>NUCLEOTIDE SEQUENCE [LARGE SCALE GENOMIC DNA]</scope>
    <source>
        <strain evidence="2 3">Sa1YVA6</strain>
    </source>
</reference>
<gene>
    <name evidence="2" type="ORF">H9632_12915</name>
</gene>
<name>A0ABR8XPV0_9BACL</name>
<keyword evidence="1" id="KW-0812">Transmembrane</keyword>
<comment type="caution">
    <text evidence="2">The sequence shown here is derived from an EMBL/GenBank/DDBJ whole genome shotgun (WGS) entry which is preliminary data.</text>
</comment>
<dbReference type="Pfam" id="PF11193">
    <property type="entry name" value="DUF2812"/>
    <property type="match status" value="1"/>
</dbReference>
<dbReference type="Proteomes" id="UP000600565">
    <property type="component" value="Unassembled WGS sequence"/>
</dbReference>
<organism evidence="2 3">
    <name type="scientific">Solibacillus merdavium</name>
    <dbReference type="NCBI Taxonomy" id="2762218"/>
    <lineage>
        <taxon>Bacteria</taxon>
        <taxon>Bacillati</taxon>
        <taxon>Bacillota</taxon>
        <taxon>Bacilli</taxon>
        <taxon>Bacillales</taxon>
        <taxon>Caryophanaceae</taxon>
        <taxon>Solibacillus</taxon>
    </lineage>
</organism>
<feature type="transmembrane region" description="Helical" evidence="1">
    <location>
        <begin position="153"/>
        <end position="172"/>
    </location>
</feature>
<sequence length="401" mass="46662">MSKIVRKIRPSEYWRIGEHESYFSDMSLKGLHLHKIGTYFIHFKKGEPKRIEYRMEVTKKKSITYEQIDLYEENGWEYVTSYQYFHVFSSLEESNAPEIHTDPAEQAYTLQRLSKILLVNLIAMSLAVALMIGLLSATWFLDGTPVLRLVEGYIIQQSIMSILFLYYVYYSIQATRAIRSLKRDLNEGKAINHHAPWQSSLHKNAIFPFFYAGIALVSAILPVMQLIKMDTYTLPQEDGGLPIVRLADIEQNPLLQRDEYYIDEVDWANRYSTNWSIFAPVQYETDEGGIVEGRMWLDESGTYSPSISSEIYELTFQAFAAPLVKDLIKWNSYKEEIDSYVEIDHATLDELRVHEEEEQKQIVAVKGKVVMYVRYYGYADVDHLIENVAQKIEVFAEKENT</sequence>
<protein>
    <submittedName>
        <fullName evidence="2">DUF2812 domain-containing protein</fullName>
    </submittedName>
</protein>
<proteinExistence type="predicted"/>
<feature type="transmembrane region" description="Helical" evidence="1">
    <location>
        <begin position="116"/>
        <end position="141"/>
    </location>
</feature>
<dbReference type="RefSeq" id="WP_191704475.1">
    <property type="nucleotide sequence ID" value="NZ_JACSPW010000012.1"/>
</dbReference>
<dbReference type="EMBL" id="JACSPW010000012">
    <property type="protein sequence ID" value="MBD8033965.1"/>
    <property type="molecule type" value="Genomic_DNA"/>
</dbReference>
<keyword evidence="1" id="KW-0472">Membrane</keyword>
<evidence type="ECO:0000313" key="3">
    <source>
        <dbReference type="Proteomes" id="UP000600565"/>
    </source>
</evidence>
<feature type="transmembrane region" description="Helical" evidence="1">
    <location>
        <begin position="206"/>
        <end position="227"/>
    </location>
</feature>
<keyword evidence="3" id="KW-1185">Reference proteome</keyword>
<accession>A0ABR8XPV0</accession>
<evidence type="ECO:0000256" key="1">
    <source>
        <dbReference type="SAM" id="Phobius"/>
    </source>
</evidence>
<dbReference type="InterPro" id="IPR021359">
    <property type="entry name" value="DUF2812"/>
</dbReference>